<dbReference type="InterPro" id="IPR027417">
    <property type="entry name" value="P-loop_NTPase"/>
</dbReference>
<evidence type="ECO:0000256" key="1">
    <source>
        <dbReference type="ARBA" id="ARBA00057242"/>
    </source>
</evidence>
<sequence>MSAIESARPEGRHKPTVVVVFNQKGGIGKTTTSVNLAVCLASLGRNVILIDLDAQSNASTSVGLSSPAATGAYQLLRGEVQVAEACRPTPYPNLRLVAGSDDLSWADVEIAVKPEPQYVLERALATTPEDVDVVVIDCPPAFGILSVNASVAADVVILPVVPSPMALDGLHKAWWNIQRVRTHFNRDLDTMGILFTMTEDSELMHRLEEAITASFGGRVLPVMIPRDLTVIEAAARDLPLVVLNPDAPAALAYRRLAEVALARLIDRGGPALTDPDRGQALKRLKQWREPRPYNPEPGALPSVHESPPMEPGPPPAESWDDQLAATEDEMALVTGLGWKIGVAVMLIALGSVLGFAFGHWYYVG</sequence>
<feature type="transmembrane region" description="Helical" evidence="4">
    <location>
        <begin position="340"/>
        <end position="362"/>
    </location>
</feature>
<dbReference type="PANTHER" id="PTHR13696:SF52">
    <property type="entry name" value="PARA FAMILY PROTEIN CT_582"/>
    <property type="match status" value="1"/>
</dbReference>
<dbReference type="AlphaFoldDB" id="A0A178MTK2"/>
<accession>A0A178MTK2</accession>
<comment type="function">
    <text evidence="1">Involved in chromosome partition. Localize to both poles of the predivisional cell following completion of DNA replication.</text>
</comment>
<dbReference type="RefSeq" id="WP_068490325.1">
    <property type="nucleotide sequence ID" value="NZ_LWQT01000040.1"/>
</dbReference>
<reference evidence="6 7" key="1">
    <citation type="submission" date="2016-04" db="EMBL/GenBank/DDBJ databases">
        <title>Draft genome sequence of freshwater magnetotactic bacteria Magnetospirillum marisnigri SP-1 and Magnetospirillum moscoviense BB-1.</title>
        <authorList>
            <person name="Koziaeva V."/>
            <person name="Dziuba M.V."/>
            <person name="Ivanov T.M."/>
            <person name="Kuznetsov B."/>
            <person name="Grouzdev D.S."/>
        </authorList>
    </citation>
    <scope>NUCLEOTIDE SEQUENCE [LARGE SCALE GENOMIC DNA]</scope>
    <source>
        <strain evidence="6 7">SP-1</strain>
    </source>
</reference>
<feature type="region of interest" description="Disordered" evidence="3">
    <location>
        <begin position="288"/>
        <end position="319"/>
    </location>
</feature>
<dbReference type="STRING" id="1285242.A6A04_14510"/>
<feature type="domain" description="AAA" evidence="5">
    <location>
        <begin position="17"/>
        <end position="189"/>
    </location>
</feature>
<dbReference type="Pfam" id="PF13614">
    <property type="entry name" value="AAA_31"/>
    <property type="match status" value="1"/>
</dbReference>
<dbReference type="EMBL" id="LWQT01000040">
    <property type="protein sequence ID" value="OAN53164.1"/>
    <property type="molecule type" value="Genomic_DNA"/>
</dbReference>
<keyword evidence="7" id="KW-1185">Reference proteome</keyword>
<dbReference type="PANTHER" id="PTHR13696">
    <property type="entry name" value="P-LOOP CONTAINING NUCLEOSIDE TRIPHOSPHATE HYDROLASE"/>
    <property type="match status" value="1"/>
</dbReference>
<dbReference type="InterPro" id="IPR050678">
    <property type="entry name" value="DNA_Partitioning_ATPase"/>
</dbReference>
<evidence type="ECO:0000259" key="5">
    <source>
        <dbReference type="Pfam" id="PF13614"/>
    </source>
</evidence>
<comment type="caution">
    <text evidence="6">The sequence shown here is derived from an EMBL/GenBank/DDBJ whole genome shotgun (WGS) entry which is preliminary data.</text>
</comment>
<keyword evidence="4" id="KW-1133">Transmembrane helix</keyword>
<dbReference type="Proteomes" id="UP000078428">
    <property type="component" value="Unassembled WGS sequence"/>
</dbReference>
<protein>
    <recommendedName>
        <fullName evidence="2">Chromosome partitioning protein ParA</fullName>
    </recommendedName>
</protein>
<keyword evidence="4" id="KW-0812">Transmembrane</keyword>
<dbReference type="OrthoDB" id="9816297at2"/>
<dbReference type="SUPFAM" id="SSF52540">
    <property type="entry name" value="P-loop containing nucleoside triphosphate hydrolases"/>
    <property type="match status" value="1"/>
</dbReference>
<dbReference type="InterPro" id="IPR025669">
    <property type="entry name" value="AAA_dom"/>
</dbReference>
<name>A0A178MTK2_9PROT</name>
<evidence type="ECO:0000313" key="7">
    <source>
        <dbReference type="Proteomes" id="UP000078428"/>
    </source>
</evidence>
<evidence type="ECO:0000313" key="6">
    <source>
        <dbReference type="EMBL" id="OAN53164.1"/>
    </source>
</evidence>
<evidence type="ECO:0000256" key="2">
    <source>
        <dbReference type="ARBA" id="ARBA00074747"/>
    </source>
</evidence>
<gene>
    <name evidence="6" type="ORF">A6A04_14510</name>
</gene>
<proteinExistence type="predicted"/>
<organism evidence="6 7">
    <name type="scientific">Paramagnetospirillum marisnigri</name>
    <dbReference type="NCBI Taxonomy" id="1285242"/>
    <lineage>
        <taxon>Bacteria</taxon>
        <taxon>Pseudomonadati</taxon>
        <taxon>Pseudomonadota</taxon>
        <taxon>Alphaproteobacteria</taxon>
        <taxon>Rhodospirillales</taxon>
        <taxon>Magnetospirillaceae</taxon>
        <taxon>Paramagnetospirillum</taxon>
    </lineage>
</organism>
<dbReference type="Gene3D" id="3.40.50.300">
    <property type="entry name" value="P-loop containing nucleotide triphosphate hydrolases"/>
    <property type="match status" value="1"/>
</dbReference>
<keyword evidence="4" id="KW-0472">Membrane</keyword>
<dbReference type="FunFam" id="3.40.50.300:FF:000285">
    <property type="entry name" value="Sporulation initiation inhibitor Soj"/>
    <property type="match status" value="1"/>
</dbReference>
<dbReference type="CDD" id="cd02042">
    <property type="entry name" value="ParAB_family"/>
    <property type="match status" value="1"/>
</dbReference>
<evidence type="ECO:0000256" key="4">
    <source>
        <dbReference type="SAM" id="Phobius"/>
    </source>
</evidence>
<evidence type="ECO:0000256" key="3">
    <source>
        <dbReference type="SAM" id="MobiDB-lite"/>
    </source>
</evidence>